<evidence type="ECO:0000313" key="1">
    <source>
        <dbReference type="EMBL" id="TFK70153.1"/>
    </source>
</evidence>
<reference evidence="1 2" key="1">
    <citation type="journal article" date="2019" name="Nat. Ecol. Evol.">
        <title>Megaphylogeny resolves global patterns of mushroom evolution.</title>
        <authorList>
            <person name="Varga T."/>
            <person name="Krizsan K."/>
            <person name="Foldi C."/>
            <person name="Dima B."/>
            <person name="Sanchez-Garcia M."/>
            <person name="Sanchez-Ramirez S."/>
            <person name="Szollosi G.J."/>
            <person name="Szarkandi J.G."/>
            <person name="Papp V."/>
            <person name="Albert L."/>
            <person name="Andreopoulos W."/>
            <person name="Angelini C."/>
            <person name="Antonin V."/>
            <person name="Barry K.W."/>
            <person name="Bougher N.L."/>
            <person name="Buchanan P."/>
            <person name="Buyck B."/>
            <person name="Bense V."/>
            <person name="Catcheside P."/>
            <person name="Chovatia M."/>
            <person name="Cooper J."/>
            <person name="Damon W."/>
            <person name="Desjardin D."/>
            <person name="Finy P."/>
            <person name="Geml J."/>
            <person name="Haridas S."/>
            <person name="Hughes K."/>
            <person name="Justo A."/>
            <person name="Karasinski D."/>
            <person name="Kautmanova I."/>
            <person name="Kiss B."/>
            <person name="Kocsube S."/>
            <person name="Kotiranta H."/>
            <person name="LaButti K.M."/>
            <person name="Lechner B.E."/>
            <person name="Liimatainen K."/>
            <person name="Lipzen A."/>
            <person name="Lukacs Z."/>
            <person name="Mihaltcheva S."/>
            <person name="Morgado L.N."/>
            <person name="Niskanen T."/>
            <person name="Noordeloos M.E."/>
            <person name="Ohm R.A."/>
            <person name="Ortiz-Santana B."/>
            <person name="Ovrebo C."/>
            <person name="Racz N."/>
            <person name="Riley R."/>
            <person name="Savchenko A."/>
            <person name="Shiryaev A."/>
            <person name="Soop K."/>
            <person name="Spirin V."/>
            <person name="Szebenyi C."/>
            <person name="Tomsovsky M."/>
            <person name="Tulloss R.E."/>
            <person name="Uehling J."/>
            <person name="Grigoriev I.V."/>
            <person name="Vagvolgyi C."/>
            <person name="Papp T."/>
            <person name="Martin F.M."/>
            <person name="Miettinen O."/>
            <person name="Hibbett D.S."/>
            <person name="Nagy L.G."/>
        </authorList>
    </citation>
    <scope>NUCLEOTIDE SEQUENCE [LARGE SCALE GENOMIC DNA]</scope>
    <source>
        <strain evidence="1 2">NL-1719</strain>
    </source>
</reference>
<accession>A0ACD3AWM5</accession>
<dbReference type="Proteomes" id="UP000308600">
    <property type="component" value="Unassembled WGS sequence"/>
</dbReference>
<organism evidence="1 2">
    <name type="scientific">Pluteus cervinus</name>
    <dbReference type="NCBI Taxonomy" id="181527"/>
    <lineage>
        <taxon>Eukaryota</taxon>
        <taxon>Fungi</taxon>
        <taxon>Dikarya</taxon>
        <taxon>Basidiomycota</taxon>
        <taxon>Agaricomycotina</taxon>
        <taxon>Agaricomycetes</taxon>
        <taxon>Agaricomycetidae</taxon>
        <taxon>Agaricales</taxon>
        <taxon>Pluteineae</taxon>
        <taxon>Pluteaceae</taxon>
        <taxon>Pluteus</taxon>
    </lineage>
</organism>
<evidence type="ECO:0000313" key="2">
    <source>
        <dbReference type="Proteomes" id="UP000308600"/>
    </source>
</evidence>
<sequence length="405" mass="45971">MVEIPPEIVELFLYQLNASEKRKTNLKNCCIVSHTWRSIAQPLLFSSLTLHTETSNTETLAETVIQSPQLIPYVDYFCISGRIDSAYDTIINVARIAANLNPCTLQLWWTFSRVRRRVELHSSIISILPSLLSSTRLTTLHLLNVTNFPATFFRHCTVLTALSLSCCTFSETDQPDSTLSIRLTRPKLHNLTLLADKPSPEELHFLDWCIQPYCPLDLSELKVFTNASMPTQAFEIVCRFVKVIGRSLEAMSVDPNHLHLGPTYIFPPFPAEGLCNLRSLTITMVLAYMTPTTVHFSWVIDLLSNLPKPNLLNQLILDCVFNLPGRPRPDIRPHDWDELDRVLSLAAFANLENLVIMCDGEDDDVLFENLKTDLLGFLPRSSADPRKKLVIRHRTILDLEIDVGF</sequence>
<gene>
    <name evidence="1" type="ORF">BDN72DRAFT_566774</name>
</gene>
<keyword evidence="2" id="KW-1185">Reference proteome</keyword>
<dbReference type="EMBL" id="ML208318">
    <property type="protein sequence ID" value="TFK70153.1"/>
    <property type="molecule type" value="Genomic_DNA"/>
</dbReference>
<name>A0ACD3AWM5_9AGAR</name>
<protein>
    <submittedName>
        <fullName evidence="1">Uncharacterized protein</fullName>
    </submittedName>
</protein>
<proteinExistence type="predicted"/>